<evidence type="ECO:0000256" key="3">
    <source>
        <dbReference type="ARBA" id="ARBA00061607"/>
    </source>
</evidence>
<evidence type="ECO:0000313" key="7">
    <source>
        <dbReference type="Proteomes" id="UP000094067"/>
    </source>
</evidence>
<dbReference type="Gene3D" id="1.10.8.80">
    <property type="entry name" value="Magnesium chelatase subunit I, C-Terminal domain"/>
    <property type="match status" value="1"/>
</dbReference>
<evidence type="ECO:0000313" key="6">
    <source>
        <dbReference type="EMBL" id="ODM05777.1"/>
    </source>
</evidence>
<dbReference type="GO" id="GO:0005524">
    <property type="term" value="F:ATP binding"/>
    <property type="evidence" value="ECO:0007669"/>
    <property type="project" value="UniProtKB-KW"/>
</dbReference>
<sequence>MAQSQILQQIITNMENVIVGKREVIELALITLLSDGHLLLEDVPGVGKTTLGKALAQSIRCSFARIQFTPDTLPGDVTGMSIYQMQTGEFRFMPGVVMNDILLADEINRTSPKTQASLLEAMEERQITIDGNTLPLPELFMVIATQNPVEQLGTYRLPEAQLDRFLMKISMGYPEKEKDEADIVRRALNGEPVKQLSPVTTREEIIEMKKELRDVRVHDDIMSYAVEIARNTRKSRYLTLGASPRAAIGLVRAARSRAYLEGRSFTTPEDVAALAQPVLLHRLILSAQARLEGKKEKDVLQEAMHAAKVPVL</sequence>
<dbReference type="FunFam" id="3.40.50.300:FF:000640">
    <property type="entry name" value="MoxR family ATPase"/>
    <property type="match status" value="1"/>
</dbReference>
<dbReference type="InterPro" id="IPR050764">
    <property type="entry name" value="CbbQ/NirQ/NorQ/GpvN"/>
</dbReference>
<feature type="domain" description="ATPase AAA-3" evidence="4">
    <location>
        <begin position="37"/>
        <end position="167"/>
    </location>
</feature>
<keyword evidence="2" id="KW-0067">ATP-binding</keyword>
<dbReference type="EMBL" id="MCGH01000002">
    <property type="protein sequence ID" value="ODM05777.1"/>
    <property type="molecule type" value="Genomic_DNA"/>
</dbReference>
<dbReference type="SUPFAM" id="SSF52540">
    <property type="entry name" value="P-loop containing nucleoside triphosphate hydrolases"/>
    <property type="match status" value="1"/>
</dbReference>
<comment type="caution">
    <text evidence="6">The sequence shown here is derived from an EMBL/GenBank/DDBJ whole genome shotgun (WGS) entry which is preliminary data.</text>
</comment>
<dbReference type="InterPro" id="IPR011703">
    <property type="entry name" value="ATPase_AAA-3"/>
</dbReference>
<evidence type="ECO:0000256" key="2">
    <source>
        <dbReference type="ARBA" id="ARBA00022840"/>
    </source>
</evidence>
<proteinExistence type="inferred from homology"/>
<name>A0A1E3ABC3_9FIRM</name>
<dbReference type="InterPro" id="IPR027417">
    <property type="entry name" value="P-loop_NTPase"/>
</dbReference>
<dbReference type="PANTHER" id="PTHR42759">
    <property type="entry name" value="MOXR FAMILY PROTEIN"/>
    <property type="match status" value="1"/>
</dbReference>
<gene>
    <name evidence="6" type="primary">ravA</name>
    <name evidence="6" type="ORF">BEI61_01666</name>
</gene>
<dbReference type="EC" id="3.6.3.-" evidence="6"/>
<dbReference type="Pfam" id="PF07726">
    <property type="entry name" value="AAA_3"/>
    <property type="match status" value="1"/>
</dbReference>
<dbReference type="Pfam" id="PF17863">
    <property type="entry name" value="AAA_lid_2"/>
    <property type="match status" value="1"/>
</dbReference>
<evidence type="ECO:0000259" key="5">
    <source>
        <dbReference type="Pfam" id="PF17863"/>
    </source>
</evidence>
<accession>A0A1E3ABC3</accession>
<dbReference type="PANTHER" id="PTHR42759:SF5">
    <property type="entry name" value="METHANOL DEHYDROGENASE REGULATOR"/>
    <property type="match status" value="1"/>
</dbReference>
<keyword evidence="1" id="KW-0547">Nucleotide-binding</keyword>
<dbReference type="RefSeq" id="WP_069151941.1">
    <property type="nucleotide sequence ID" value="NZ_MCGH01000002.1"/>
</dbReference>
<feature type="domain" description="ChlI/MoxR AAA lid" evidence="5">
    <location>
        <begin position="231"/>
        <end position="302"/>
    </location>
</feature>
<dbReference type="Proteomes" id="UP000094067">
    <property type="component" value="Unassembled WGS sequence"/>
</dbReference>
<reference evidence="6 7" key="1">
    <citation type="submission" date="2016-07" db="EMBL/GenBank/DDBJ databases">
        <title>Characterization of isolates of Eisenbergiella tayi derived from blood cultures, using whole genome sequencing.</title>
        <authorList>
            <person name="Burdz T."/>
            <person name="Wiebe D."/>
            <person name="Huynh C."/>
            <person name="Bernard K."/>
        </authorList>
    </citation>
    <scope>NUCLEOTIDE SEQUENCE [LARGE SCALE GENOMIC DNA]</scope>
    <source>
        <strain evidence="6 7">NML 110608</strain>
    </source>
</reference>
<dbReference type="InterPro" id="IPR041628">
    <property type="entry name" value="ChlI/MoxR_AAA_lid"/>
</dbReference>
<organism evidence="6 7">
    <name type="scientific">Eisenbergiella tayi</name>
    <dbReference type="NCBI Taxonomy" id="1432052"/>
    <lineage>
        <taxon>Bacteria</taxon>
        <taxon>Bacillati</taxon>
        <taxon>Bacillota</taxon>
        <taxon>Clostridia</taxon>
        <taxon>Lachnospirales</taxon>
        <taxon>Lachnospiraceae</taxon>
        <taxon>Eisenbergiella</taxon>
    </lineage>
</organism>
<dbReference type="PIRSF" id="PIRSF002849">
    <property type="entry name" value="AAA_ATPase_chaperone_MoxR_prd"/>
    <property type="match status" value="1"/>
</dbReference>
<protein>
    <submittedName>
        <fullName evidence="6">ATPase RavA</fullName>
        <ecNumber evidence="6">3.6.3.-</ecNumber>
    </submittedName>
</protein>
<comment type="similarity">
    <text evidence="3">Belongs to the MoxR family.</text>
</comment>
<evidence type="ECO:0000256" key="1">
    <source>
        <dbReference type="ARBA" id="ARBA00022741"/>
    </source>
</evidence>
<dbReference type="Gene3D" id="3.40.50.300">
    <property type="entry name" value="P-loop containing nucleotide triphosphate hydrolases"/>
    <property type="match status" value="1"/>
</dbReference>
<dbReference type="CDD" id="cd00009">
    <property type="entry name" value="AAA"/>
    <property type="match status" value="1"/>
</dbReference>
<keyword evidence="6" id="KW-0378">Hydrolase</keyword>
<evidence type="ECO:0000259" key="4">
    <source>
        <dbReference type="Pfam" id="PF07726"/>
    </source>
</evidence>
<dbReference type="GO" id="GO:0016887">
    <property type="term" value="F:ATP hydrolysis activity"/>
    <property type="evidence" value="ECO:0007669"/>
    <property type="project" value="InterPro"/>
</dbReference>
<dbReference type="PATRIC" id="fig|1432052.4.peg.1860"/>
<dbReference type="AlphaFoldDB" id="A0A1E3ABC3"/>